<reference evidence="1" key="2">
    <citation type="journal article" date="2023" name="Commun. Biol.">
        <title>Suspicions of two bridgehead invasions of Xylella fastidiosa subsp. multiplex in France.</title>
        <authorList>
            <person name="Dupas E."/>
            <person name="Durand K."/>
            <person name="Rieux A."/>
            <person name="Briand M."/>
            <person name="Pruvost O."/>
            <person name="Cunty A."/>
            <person name="Denance N."/>
            <person name="Donnadieu C."/>
            <person name="Legendre B."/>
            <person name="Lopez-Roques C."/>
            <person name="Cesbron S."/>
            <person name="Ravigne V."/>
            <person name="Jacques M.A."/>
        </authorList>
    </citation>
    <scope>NUCLEOTIDE SEQUENCE</scope>
    <source>
        <strain evidence="1">CFBP8070</strain>
    </source>
</reference>
<reference evidence="1" key="1">
    <citation type="submission" date="2021-11" db="EMBL/GenBank/DDBJ databases">
        <authorList>
            <person name="Denance N."/>
            <person name="Briand M."/>
            <person name="Dupas E."/>
            <person name="Durand K."/>
            <person name="Legendre B."/>
            <person name="Cunty A."/>
            <person name="Donnadieu C."/>
            <person name="Lopez Roques C."/>
            <person name="Cesbron S."/>
            <person name="Jacques M.A."/>
        </authorList>
    </citation>
    <scope>NUCLEOTIDE SEQUENCE</scope>
    <source>
        <strain evidence="1">CFBP8070</strain>
    </source>
</reference>
<dbReference type="EMBL" id="JAJKGN010000002">
    <property type="protein sequence ID" value="MDC6409419.1"/>
    <property type="molecule type" value="Genomic_DNA"/>
</dbReference>
<name>A0AAW6HYC4_XYLFS</name>
<evidence type="ECO:0000313" key="1">
    <source>
        <dbReference type="EMBL" id="MDC6409419.1"/>
    </source>
</evidence>
<gene>
    <name evidence="1" type="ORF">LOK82_12685</name>
</gene>
<accession>A0AAW6HYC4</accession>
<evidence type="ECO:0000313" key="2">
    <source>
        <dbReference type="Proteomes" id="UP001220702"/>
    </source>
</evidence>
<organism evidence="1 2">
    <name type="scientific">Xylella fastidiosa subsp. multiplex</name>
    <dbReference type="NCBI Taxonomy" id="644357"/>
    <lineage>
        <taxon>Bacteria</taxon>
        <taxon>Pseudomonadati</taxon>
        <taxon>Pseudomonadota</taxon>
        <taxon>Gammaproteobacteria</taxon>
        <taxon>Lysobacterales</taxon>
        <taxon>Lysobacteraceae</taxon>
        <taxon>Xylella</taxon>
    </lineage>
</organism>
<proteinExistence type="predicted"/>
<sequence length="52" mass="5248">MFVVPCPQACAPLQASCHARQYPSGGSVVIVAPAARYARAAAQTTTGASGTR</sequence>
<comment type="caution">
    <text evidence="1">The sequence shown here is derived from an EMBL/GenBank/DDBJ whole genome shotgun (WGS) entry which is preliminary data.</text>
</comment>
<dbReference type="Proteomes" id="UP001220702">
    <property type="component" value="Unassembled WGS sequence"/>
</dbReference>
<dbReference type="AlphaFoldDB" id="A0AAW6HYC4"/>
<protein>
    <submittedName>
        <fullName evidence="1">Uncharacterized protein</fullName>
    </submittedName>
</protein>
<dbReference type="RefSeq" id="WP_154123931.1">
    <property type="nucleotide sequence ID" value="NZ_CP047134.1"/>
</dbReference>